<evidence type="ECO:0000256" key="1">
    <source>
        <dbReference type="ARBA" id="ARBA00004141"/>
    </source>
</evidence>
<evidence type="ECO:0000313" key="13">
    <source>
        <dbReference type="EMBL" id="AKA35021.1"/>
    </source>
</evidence>
<evidence type="ECO:0000256" key="6">
    <source>
        <dbReference type="ARBA" id="ARBA00022781"/>
    </source>
</evidence>
<dbReference type="Gene3D" id="1.20.120.220">
    <property type="entry name" value="ATP synthase, F0 complex, subunit A"/>
    <property type="match status" value="1"/>
</dbReference>
<feature type="transmembrane region" description="Helical" evidence="11">
    <location>
        <begin position="165"/>
        <end position="183"/>
    </location>
</feature>
<dbReference type="InterPro" id="IPR000568">
    <property type="entry name" value="ATP_synth_F0_asu"/>
</dbReference>
<keyword evidence="3 11" id="KW-0813">Transport</keyword>
<keyword evidence="9 11" id="KW-0472">Membrane</keyword>
<dbReference type="GO" id="GO:0005886">
    <property type="term" value="C:plasma membrane"/>
    <property type="evidence" value="ECO:0007669"/>
    <property type="project" value="UniProtKB-SubCell"/>
</dbReference>
<evidence type="ECO:0000256" key="4">
    <source>
        <dbReference type="ARBA" id="ARBA00022547"/>
    </source>
</evidence>
<comment type="function">
    <text evidence="11 12">Key component of the proton channel; it plays a direct role in the translocation of protons across the membrane.</text>
</comment>
<dbReference type="HAMAP" id="MF_01393">
    <property type="entry name" value="ATP_synth_a_bact"/>
    <property type="match status" value="1"/>
</dbReference>
<keyword evidence="10 11" id="KW-0066">ATP synthesis</keyword>
<comment type="similarity">
    <text evidence="2 11 12">Belongs to the ATPase A chain family.</text>
</comment>
<dbReference type="PRINTS" id="PR00123">
    <property type="entry name" value="ATPASEA"/>
</dbReference>
<dbReference type="PATRIC" id="fig|516051.4.peg.1444"/>
<keyword evidence="6 11" id="KW-0375">Hydrogen ion transport</keyword>
<sequence length="399" mass="45675">MLFSFCKKGLHLHRFLKTEFLSAMRKTFLKSTLVVLAIFLGQFSFAKDKEHGDEKEGGLKTEIKEYIQHHLQDSHYFNLFSYTKDSGEEVHVGFPLPVILWDDGLKVFSSSKFHHGETLAEVDGNHYKLYHGKIYKTDANGTINYDEEHHPTNVRPLDFSITKNVVMIIVTGLLMLWLFSGLARSYAKNNGIPTGIGRFFEPIVLYIRDDIARPNIGEKRYKKYMPFLLTIFFFIWFLNMFGLTPLGINVTGNIAITFALALMTFLITNFTGTKDYWMHQFNPLGDSMPWYAKIPLYIILVPIELLGLFIKPFSLLIRLYANMQAGHIVLMSLIGLMFIFKSWIGSPLSFALAFAISLIEILVALLQAYIFTMLSALYFGFASEEHGHGHDEEPELAHL</sequence>
<evidence type="ECO:0000256" key="3">
    <source>
        <dbReference type="ARBA" id="ARBA00022448"/>
    </source>
</evidence>
<evidence type="ECO:0000256" key="12">
    <source>
        <dbReference type="RuleBase" id="RU000483"/>
    </source>
</evidence>
<dbReference type="GO" id="GO:0046933">
    <property type="term" value="F:proton-transporting ATP synthase activity, rotational mechanism"/>
    <property type="evidence" value="ECO:0007669"/>
    <property type="project" value="UniProtKB-UniRule"/>
</dbReference>
<dbReference type="CDD" id="cd00310">
    <property type="entry name" value="ATP-synt_Fo_a_6"/>
    <property type="match status" value="1"/>
</dbReference>
<feature type="transmembrane region" description="Helical" evidence="11">
    <location>
        <begin position="352"/>
        <end position="381"/>
    </location>
</feature>
<evidence type="ECO:0000256" key="8">
    <source>
        <dbReference type="ARBA" id="ARBA00023065"/>
    </source>
</evidence>
<dbReference type="SUPFAM" id="SSF81336">
    <property type="entry name" value="F1F0 ATP synthase subunit A"/>
    <property type="match status" value="1"/>
</dbReference>
<dbReference type="PANTHER" id="PTHR11410">
    <property type="entry name" value="ATP SYNTHASE SUBUNIT A"/>
    <property type="match status" value="1"/>
</dbReference>
<feature type="transmembrane region" description="Helical" evidence="11">
    <location>
        <begin position="254"/>
        <end position="273"/>
    </location>
</feature>
<dbReference type="PANTHER" id="PTHR11410:SF0">
    <property type="entry name" value="ATP SYNTHASE SUBUNIT A"/>
    <property type="match status" value="1"/>
</dbReference>
<dbReference type="InterPro" id="IPR045083">
    <property type="entry name" value="ATP_synth_F0_asu_bact/mt"/>
</dbReference>
<keyword evidence="7 11" id="KW-1133">Transmembrane helix</keyword>
<dbReference type="Pfam" id="PF00119">
    <property type="entry name" value="ATP-synt_A"/>
    <property type="match status" value="1"/>
</dbReference>
<dbReference type="AlphaFoldDB" id="A0A0D5YT52"/>
<dbReference type="Proteomes" id="UP000032726">
    <property type="component" value="Chromosome"/>
</dbReference>
<dbReference type="STRING" id="516051.VC82_1397"/>
<name>A0A0D5YT52_9FLAO</name>
<reference evidence="13 14" key="1">
    <citation type="submission" date="2015-03" db="EMBL/GenBank/DDBJ databases">
        <title>Complete genome sequence of Muricauda lutaonensis CC-HSB-11T, isolated from a coastal hot spring.</title>
        <authorList>
            <person name="Kim K.M."/>
        </authorList>
    </citation>
    <scope>NUCLEOTIDE SEQUENCE [LARGE SCALE GENOMIC DNA]</scope>
    <source>
        <strain evidence="13 14">CC-HSB-11</strain>
    </source>
</reference>
<dbReference type="InterPro" id="IPR035908">
    <property type="entry name" value="F0_ATP_A_sf"/>
</dbReference>
<proteinExistence type="inferred from homology"/>
<dbReference type="GO" id="GO:0045259">
    <property type="term" value="C:proton-transporting ATP synthase complex"/>
    <property type="evidence" value="ECO:0007669"/>
    <property type="project" value="UniProtKB-KW"/>
</dbReference>
<evidence type="ECO:0000256" key="5">
    <source>
        <dbReference type="ARBA" id="ARBA00022692"/>
    </source>
</evidence>
<keyword evidence="11" id="KW-1003">Cell membrane</keyword>
<evidence type="ECO:0000256" key="10">
    <source>
        <dbReference type="ARBA" id="ARBA00023310"/>
    </source>
</evidence>
<gene>
    <name evidence="11" type="primary">atpB</name>
    <name evidence="13" type="ORF">VC82_1397</name>
</gene>
<dbReference type="HOGENOM" id="CLU_041018_0_0_10"/>
<accession>A0A0D5YT52</accession>
<dbReference type="EMBL" id="CP011071">
    <property type="protein sequence ID" value="AKA35021.1"/>
    <property type="molecule type" value="Genomic_DNA"/>
</dbReference>
<keyword evidence="4 11" id="KW-0138">CF(0)</keyword>
<feature type="transmembrane region" description="Helical" evidence="11">
    <location>
        <begin position="294"/>
        <end position="313"/>
    </location>
</feature>
<keyword evidence="8 11" id="KW-0406">Ion transport</keyword>
<keyword evidence="14" id="KW-1185">Reference proteome</keyword>
<organism evidence="13 14">
    <name type="scientific">Flagellimonas lutaonensis</name>
    <dbReference type="NCBI Taxonomy" id="516051"/>
    <lineage>
        <taxon>Bacteria</taxon>
        <taxon>Pseudomonadati</taxon>
        <taxon>Bacteroidota</taxon>
        <taxon>Flavobacteriia</taxon>
        <taxon>Flavobacteriales</taxon>
        <taxon>Flavobacteriaceae</taxon>
        <taxon>Flagellimonas</taxon>
    </lineage>
</organism>
<feature type="transmembrane region" description="Helical" evidence="11">
    <location>
        <begin position="227"/>
        <end position="248"/>
    </location>
</feature>
<dbReference type="NCBIfam" id="TIGR01131">
    <property type="entry name" value="ATP_synt_6_or_A"/>
    <property type="match status" value="1"/>
</dbReference>
<evidence type="ECO:0000256" key="11">
    <source>
        <dbReference type="HAMAP-Rule" id="MF_01393"/>
    </source>
</evidence>
<feature type="transmembrane region" description="Helical" evidence="11">
    <location>
        <begin position="319"/>
        <end position="340"/>
    </location>
</feature>
<evidence type="ECO:0000256" key="2">
    <source>
        <dbReference type="ARBA" id="ARBA00006810"/>
    </source>
</evidence>
<protein>
    <recommendedName>
        <fullName evidence="11 12">ATP synthase subunit a</fullName>
    </recommendedName>
    <alternativeName>
        <fullName evidence="11">ATP synthase F0 sector subunit a</fullName>
    </alternativeName>
    <alternativeName>
        <fullName evidence="11">F-ATPase subunit 6</fullName>
    </alternativeName>
</protein>
<comment type="subcellular location">
    <subcellularLocation>
        <location evidence="11 12">Cell membrane</location>
        <topology evidence="11 12">Multi-pass membrane protein</topology>
    </subcellularLocation>
    <subcellularLocation>
        <location evidence="1">Membrane</location>
        <topology evidence="1">Multi-pass membrane protein</topology>
    </subcellularLocation>
</comment>
<evidence type="ECO:0000256" key="7">
    <source>
        <dbReference type="ARBA" id="ARBA00022989"/>
    </source>
</evidence>
<dbReference type="KEGG" id="mlt:VC82_1397"/>
<evidence type="ECO:0000256" key="9">
    <source>
        <dbReference type="ARBA" id="ARBA00023136"/>
    </source>
</evidence>
<evidence type="ECO:0000313" key="14">
    <source>
        <dbReference type="Proteomes" id="UP000032726"/>
    </source>
</evidence>
<keyword evidence="5 11" id="KW-0812">Transmembrane</keyword>